<organism evidence="1 2">
    <name type="scientific">Ferviditalea candida</name>
    <dbReference type="NCBI Taxonomy" id="3108399"/>
    <lineage>
        <taxon>Bacteria</taxon>
        <taxon>Bacillati</taxon>
        <taxon>Bacillota</taxon>
        <taxon>Bacilli</taxon>
        <taxon>Bacillales</taxon>
        <taxon>Paenibacillaceae</taxon>
        <taxon>Ferviditalea</taxon>
    </lineage>
</organism>
<dbReference type="Pfam" id="PF08863">
    <property type="entry name" value="YolD"/>
    <property type="match status" value="1"/>
</dbReference>
<dbReference type="Proteomes" id="UP001310386">
    <property type="component" value="Unassembled WGS sequence"/>
</dbReference>
<name>A0ABU5ZFE0_9BACL</name>
<sequence>MSEPKGLKRGNLLWEGSRMMLPEHREQLLEYRRKQKEFQVPELDEDQISKINRMLAEAVREKRPVTAVCIGLYGPEAFSGYVKRVNPAKKRLEIQQQDSETAVLDLAKLLKIEYADGAE</sequence>
<dbReference type="InterPro" id="IPR014962">
    <property type="entry name" value="YolD"/>
</dbReference>
<evidence type="ECO:0000313" key="1">
    <source>
        <dbReference type="EMBL" id="MEB3101225.1"/>
    </source>
</evidence>
<proteinExistence type="predicted"/>
<comment type="caution">
    <text evidence="1">The sequence shown here is derived from an EMBL/GenBank/DDBJ whole genome shotgun (WGS) entry which is preliminary data.</text>
</comment>
<dbReference type="EMBL" id="JAYJLD010000006">
    <property type="protein sequence ID" value="MEB3101225.1"/>
    <property type="molecule type" value="Genomic_DNA"/>
</dbReference>
<dbReference type="PANTHER" id="PTHR40051">
    <property type="entry name" value="IG HYPOTHETICAL 15966"/>
    <property type="match status" value="1"/>
</dbReference>
<accession>A0ABU5ZFE0</accession>
<protein>
    <submittedName>
        <fullName evidence="1">YolD-like family protein</fullName>
    </submittedName>
</protein>
<dbReference type="RefSeq" id="WP_371753335.1">
    <property type="nucleotide sequence ID" value="NZ_JAYJLD010000006.1"/>
</dbReference>
<keyword evidence="2" id="KW-1185">Reference proteome</keyword>
<dbReference type="PANTHER" id="PTHR40051:SF1">
    <property type="entry name" value="YOLD-LIKE FAMILY PROTEIN"/>
    <property type="match status" value="1"/>
</dbReference>
<reference evidence="1" key="1">
    <citation type="submission" date="2023-12" db="EMBL/GenBank/DDBJ databases">
        <title>Fervidustalea candida gen. nov., sp. nov., a novel member of the family Paenibacillaceae isolated from a geothermal area.</title>
        <authorList>
            <person name="Li W.-J."/>
            <person name="Jiao J.-Y."/>
            <person name="Chen Y."/>
        </authorList>
    </citation>
    <scope>NUCLEOTIDE SEQUENCE</scope>
    <source>
        <strain evidence="1">SYSU GA230002</strain>
    </source>
</reference>
<evidence type="ECO:0000313" key="2">
    <source>
        <dbReference type="Proteomes" id="UP001310386"/>
    </source>
</evidence>
<gene>
    <name evidence="1" type="ORF">VF724_06055</name>
</gene>